<dbReference type="Proteomes" id="UP000663854">
    <property type="component" value="Unassembled WGS sequence"/>
</dbReference>
<dbReference type="EMBL" id="CAJNOH010001197">
    <property type="protein sequence ID" value="CAF1188710.1"/>
    <property type="molecule type" value="Genomic_DNA"/>
</dbReference>
<keyword evidence="1" id="KW-1133">Transmembrane helix</keyword>
<protein>
    <recommendedName>
        <fullName evidence="6">Transmembrane protein</fullName>
    </recommendedName>
</protein>
<accession>A0A814VGM0</accession>
<dbReference type="Proteomes" id="UP000663870">
    <property type="component" value="Unassembled WGS sequence"/>
</dbReference>
<organism evidence="2 4">
    <name type="scientific">Rotaria sordida</name>
    <dbReference type="NCBI Taxonomy" id="392033"/>
    <lineage>
        <taxon>Eukaryota</taxon>
        <taxon>Metazoa</taxon>
        <taxon>Spiralia</taxon>
        <taxon>Gnathifera</taxon>
        <taxon>Rotifera</taxon>
        <taxon>Eurotatoria</taxon>
        <taxon>Bdelloidea</taxon>
        <taxon>Philodinida</taxon>
        <taxon>Philodinidae</taxon>
        <taxon>Rotaria</taxon>
    </lineage>
</organism>
<evidence type="ECO:0000313" key="4">
    <source>
        <dbReference type="Proteomes" id="UP000663854"/>
    </source>
</evidence>
<evidence type="ECO:0008006" key="6">
    <source>
        <dbReference type="Google" id="ProtNLM"/>
    </source>
</evidence>
<keyword evidence="5" id="KW-1185">Reference proteome</keyword>
<name>A0A814VGM0_9BILA</name>
<evidence type="ECO:0000256" key="1">
    <source>
        <dbReference type="SAM" id="Phobius"/>
    </source>
</evidence>
<sequence length="119" mass="14445">MSKIRLSFIYFIQYPIVLKLTLVAFIFIINLSRLRYNQLSFQLINRNLIIQHQNFYTTLLWKYLNVIYNKKYAIGEMKKFIIFQFLSYQLLMYEIENIILNQISSDQFHLLMKSVVCLS</sequence>
<dbReference type="AlphaFoldDB" id="A0A814VGM0"/>
<evidence type="ECO:0000313" key="2">
    <source>
        <dbReference type="EMBL" id="CAF1188710.1"/>
    </source>
</evidence>
<gene>
    <name evidence="3" type="ORF">JXQ802_LOCUS39890</name>
    <name evidence="2" type="ORF">PYM288_LOCUS24221</name>
</gene>
<evidence type="ECO:0000313" key="3">
    <source>
        <dbReference type="EMBL" id="CAF1491520.1"/>
    </source>
</evidence>
<evidence type="ECO:0000313" key="5">
    <source>
        <dbReference type="Proteomes" id="UP000663870"/>
    </source>
</evidence>
<comment type="caution">
    <text evidence="2">The sequence shown here is derived from an EMBL/GenBank/DDBJ whole genome shotgun (WGS) entry which is preliminary data.</text>
</comment>
<proteinExistence type="predicted"/>
<reference evidence="2" key="1">
    <citation type="submission" date="2021-02" db="EMBL/GenBank/DDBJ databases">
        <authorList>
            <person name="Nowell W R."/>
        </authorList>
    </citation>
    <scope>NUCLEOTIDE SEQUENCE</scope>
</reference>
<keyword evidence="1" id="KW-0472">Membrane</keyword>
<feature type="transmembrane region" description="Helical" evidence="1">
    <location>
        <begin position="12"/>
        <end position="31"/>
    </location>
</feature>
<keyword evidence="1" id="KW-0812">Transmembrane</keyword>
<dbReference type="EMBL" id="CAJNOL010002352">
    <property type="protein sequence ID" value="CAF1491520.1"/>
    <property type="molecule type" value="Genomic_DNA"/>
</dbReference>